<dbReference type="EMBL" id="BRYB01005744">
    <property type="protein sequence ID" value="GMI28398.1"/>
    <property type="molecule type" value="Genomic_DNA"/>
</dbReference>
<name>A0ABQ6MKU8_9STRA</name>
<accession>A0ABQ6MKU8</accession>
<dbReference type="Proteomes" id="UP001165060">
    <property type="component" value="Unassembled WGS sequence"/>
</dbReference>
<proteinExistence type="predicted"/>
<feature type="compositionally biased region" description="Low complexity" evidence="1">
    <location>
        <begin position="68"/>
        <end position="77"/>
    </location>
</feature>
<protein>
    <submittedName>
        <fullName evidence="2">Uncharacterized protein</fullName>
    </submittedName>
</protein>
<feature type="non-terminal residue" evidence="2">
    <location>
        <position position="140"/>
    </location>
</feature>
<feature type="region of interest" description="Disordered" evidence="1">
    <location>
        <begin position="12"/>
        <end position="36"/>
    </location>
</feature>
<organism evidence="2 3">
    <name type="scientific">Tetraparma gracilis</name>
    <dbReference type="NCBI Taxonomy" id="2962635"/>
    <lineage>
        <taxon>Eukaryota</taxon>
        <taxon>Sar</taxon>
        <taxon>Stramenopiles</taxon>
        <taxon>Ochrophyta</taxon>
        <taxon>Bolidophyceae</taxon>
        <taxon>Parmales</taxon>
        <taxon>Triparmaceae</taxon>
        <taxon>Tetraparma</taxon>
    </lineage>
</organism>
<feature type="region of interest" description="Disordered" evidence="1">
    <location>
        <begin position="94"/>
        <end position="115"/>
    </location>
</feature>
<feature type="compositionally biased region" description="Low complexity" evidence="1">
    <location>
        <begin position="49"/>
        <end position="58"/>
    </location>
</feature>
<reference evidence="2 3" key="1">
    <citation type="journal article" date="2023" name="Commun. Biol.">
        <title>Genome analysis of Parmales, the sister group of diatoms, reveals the evolutionary specialization of diatoms from phago-mixotrophs to photoautotrophs.</title>
        <authorList>
            <person name="Ban H."/>
            <person name="Sato S."/>
            <person name="Yoshikawa S."/>
            <person name="Yamada K."/>
            <person name="Nakamura Y."/>
            <person name="Ichinomiya M."/>
            <person name="Sato N."/>
            <person name="Blanc-Mathieu R."/>
            <person name="Endo H."/>
            <person name="Kuwata A."/>
            <person name="Ogata H."/>
        </authorList>
    </citation>
    <scope>NUCLEOTIDE SEQUENCE [LARGE SCALE GENOMIC DNA]</scope>
</reference>
<keyword evidence="3" id="KW-1185">Reference proteome</keyword>
<feature type="region of interest" description="Disordered" evidence="1">
    <location>
        <begin position="49"/>
        <end position="80"/>
    </location>
</feature>
<comment type="caution">
    <text evidence="2">The sequence shown here is derived from an EMBL/GenBank/DDBJ whole genome shotgun (WGS) entry which is preliminary data.</text>
</comment>
<gene>
    <name evidence="2" type="ORF">TeGR_g13495</name>
</gene>
<sequence length="140" mass="13931">MPPLFVELCLVLPDPPSAGTKPGGKKKHSSAGRLPRPLARAQLLEALLAAHGPALPSPSGGGGGSGSGDSSSSGARDPAPRVVACLTESCHDIRLPAPLPPPSSPPPPGLLSPCPAPFLAAASPLLLLRRLAITTTSTPP</sequence>
<feature type="compositionally biased region" description="Pro residues" evidence="1">
    <location>
        <begin position="97"/>
        <end position="115"/>
    </location>
</feature>
<evidence type="ECO:0000313" key="3">
    <source>
        <dbReference type="Proteomes" id="UP001165060"/>
    </source>
</evidence>
<evidence type="ECO:0000313" key="2">
    <source>
        <dbReference type="EMBL" id="GMI28398.1"/>
    </source>
</evidence>
<evidence type="ECO:0000256" key="1">
    <source>
        <dbReference type="SAM" id="MobiDB-lite"/>
    </source>
</evidence>